<accession>A0A450W747</accession>
<sequence length="170" mass="19678">MVMSNKRTQIPADLIRRVLVEAGHRCAIPTCRHTDVEIHHIVPWSESKTHLYDNLIALCPNCHALADRRKIDRKSLRIYKLNLRFAHDKYSQLEMDILFELAKKPANEGIPWTSHTLFLLNRILASEFIEIISIPERFTINKADITPLTLLLTTKGREFIGEFGSHWLSP</sequence>
<dbReference type="InterPro" id="IPR003615">
    <property type="entry name" value="HNH_nuc"/>
</dbReference>
<dbReference type="Pfam" id="PF01844">
    <property type="entry name" value="HNH"/>
    <property type="match status" value="1"/>
</dbReference>
<evidence type="ECO:0000313" key="2">
    <source>
        <dbReference type="EMBL" id="VFK12808.1"/>
    </source>
</evidence>
<proteinExistence type="predicted"/>
<keyword evidence="2" id="KW-0255">Endonuclease</keyword>
<dbReference type="AlphaFoldDB" id="A0A450W747"/>
<protein>
    <submittedName>
        <fullName evidence="2">HNH endonuclease</fullName>
    </submittedName>
</protein>
<name>A0A450W747_9GAMM</name>
<dbReference type="SMART" id="SM00507">
    <property type="entry name" value="HNHc"/>
    <property type="match status" value="1"/>
</dbReference>
<dbReference type="CDD" id="cd00085">
    <property type="entry name" value="HNHc"/>
    <property type="match status" value="1"/>
</dbReference>
<keyword evidence="2" id="KW-0540">Nuclease</keyword>
<reference evidence="2" key="1">
    <citation type="submission" date="2019-02" db="EMBL/GenBank/DDBJ databases">
        <authorList>
            <person name="Gruber-Vodicka R. H."/>
            <person name="Seah K. B. B."/>
        </authorList>
    </citation>
    <scope>NUCLEOTIDE SEQUENCE</scope>
    <source>
        <strain evidence="2">BECK_BY7</strain>
    </source>
</reference>
<feature type="domain" description="HNH nuclease" evidence="1">
    <location>
        <begin position="14"/>
        <end position="64"/>
    </location>
</feature>
<dbReference type="GO" id="GO:0004519">
    <property type="term" value="F:endonuclease activity"/>
    <property type="evidence" value="ECO:0007669"/>
    <property type="project" value="UniProtKB-KW"/>
</dbReference>
<gene>
    <name evidence="2" type="ORF">BECKLFY1418C_GA0070996_100191</name>
</gene>
<organism evidence="2">
    <name type="scientific">Candidatus Kentrum sp. LFY</name>
    <dbReference type="NCBI Taxonomy" id="2126342"/>
    <lineage>
        <taxon>Bacteria</taxon>
        <taxon>Pseudomonadati</taxon>
        <taxon>Pseudomonadota</taxon>
        <taxon>Gammaproteobacteria</taxon>
        <taxon>Candidatus Kentrum</taxon>
    </lineage>
</organism>
<dbReference type="Gene3D" id="1.10.30.50">
    <property type="match status" value="1"/>
</dbReference>
<evidence type="ECO:0000259" key="1">
    <source>
        <dbReference type="SMART" id="SM00507"/>
    </source>
</evidence>
<dbReference type="EMBL" id="CAADFN010000001">
    <property type="protein sequence ID" value="VFK12808.1"/>
    <property type="molecule type" value="Genomic_DNA"/>
</dbReference>
<dbReference type="InterPro" id="IPR002711">
    <property type="entry name" value="HNH"/>
</dbReference>
<dbReference type="GO" id="GO:0008270">
    <property type="term" value="F:zinc ion binding"/>
    <property type="evidence" value="ECO:0007669"/>
    <property type="project" value="InterPro"/>
</dbReference>
<dbReference type="GO" id="GO:0003676">
    <property type="term" value="F:nucleic acid binding"/>
    <property type="evidence" value="ECO:0007669"/>
    <property type="project" value="InterPro"/>
</dbReference>
<keyword evidence="2" id="KW-0378">Hydrolase</keyword>